<dbReference type="Proteomes" id="UP000639419">
    <property type="component" value="Unassembled WGS sequence"/>
</dbReference>
<name>A0ABX2L1U9_9PROT</name>
<evidence type="ECO:0000259" key="2">
    <source>
        <dbReference type="PROSITE" id="PS50110"/>
    </source>
</evidence>
<dbReference type="InterPro" id="IPR011006">
    <property type="entry name" value="CheY-like_superfamily"/>
</dbReference>
<dbReference type="SUPFAM" id="SSF52172">
    <property type="entry name" value="CheY-like"/>
    <property type="match status" value="1"/>
</dbReference>
<dbReference type="GO" id="GO:0016301">
    <property type="term" value="F:kinase activity"/>
    <property type="evidence" value="ECO:0007669"/>
    <property type="project" value="UniProtKB-KW"/>
</dbReference>
<comment type="caution">
    <text evidence="3">The sequence shown here is derived from an EMBL/GenBank/DDBJ whole genome shotgun (WGS) entry which is preliminary data.</text>
</comment>
<keyword evidence="3" id="KW-0418">Kinase</keyword>
<keyword evidence="4" id="KW-1185">Reference proteome</keyword>
<feature type="domain" description="Response regulatory" evidence="2">
    <location>
        <begin position="1"/>
        <end position="105"/>
    </location>
</feature>
<gene>
    <name evidence="3" type="ORF">GBZ26_27365</name>
</gene>
<feature type="modified residue" description="4-aspartylphosphate" evidence="1">
    <location>
        <position position="39"/>
    </location>
</feature>
<evidence type="ECO:0000313" key="4">
    <source>
        <dbReference type="Proteomes" id="UP000639419"/>
    </source>
</evidence>
<protein>
    <submittedName>
        <fullName evidence="3">Hybrid sensor histidine kinase/response regulator</fullName>
    </submittedName>
</protein>
<dbReference type="PROSITE" id="PS50110">
    <property type="entry name" value="RESPONSE_REGULATORY"/>
    <property type="match status" value="1"/>
</dbReference>
<feature type="non-terminal residue" evidence="3">
    <location>
        <position position="1"/>
    </location>
</feature>
<evidence type="ECO:0000256" key="1">
    <source>
        <dbReference type="PROSITE-ProRule" id="PRU00169"/>
    </source>
</evidence>
<proteinExistence type="predicted"/>
<evidence type="ECO:0000313" key="3">
    <source>
        <dbReference type="EMBL" id="NUB22869.1"/>
    </source>
</evidence>
<dbReference type="EMBL" id="WHOR01000367">
    <property type="protein sequence ID" value="NUB22869.1"/>
    <property type="molecule type" value="Genomic_DNA"/>
</dbReference>
<keyword evidence="3" id="KW-0808">Transferase</keyword>
<keyword evidence="1" id="KW-0597">Phosphoprotein</keyword>
<accession>A0ABX2L1U9</accession>
<dbReference type="InterPro" id="IPR001789">
    <property type="entry name" value="Sig_transdc_resp-reg_receiver"/>
</dbReference>
<sequence length="112" mass="11068">SRTLRLDQAGAAVLAPDSLDSALAAGHATLPAPSAILSDYRLPGGPDGLGGIHTPRGVLGRDIPAILLTGELSADLVRAAKDAGCLVLTKPAAPNRILSTLAELTAGADAAA</sequence>
<organism evidence="3 4">
    <name type="scientific">Azospirillum formosense</name>
    <dbReference type="NCBI Taxonomy" id="861533"/>
    <lineage>
        <taxon>Bacteria</taxon>
        <taxon>Pseudomonadati</taxon>
        <taxon>Pseudomonadota</taxon>
        <taxon>Alphaproteobacteria</taxon>
        <taxon>Rhodospirillales</taxon>
        <taxon>Azospirillaceae</taxon>
        <taxon>Azospirillum</taxon>
    </lineage>
</organism>
<dbReference type="Gene3D" id="3.40.50.2300">
    <property type="match status" value="1"/>
</dbReference>
<reference evidence="3 4" key="1">
    <citation type="submission" date="2019-10" db="EMBL/GenBank/DDBJ databases">
        <title>Genome sequence of Azospirillum formosense CC-Nfb-7.</title>
        <authorList>
            <person name="Ambrosini A."/>
            <person name="Sant'Anna F.H."/>
            <person name="Cassan F.D."/>
            <person name="Souza E.M."/>
            <person name="Passaglia L.M.P."/>
        </authorList>
    </citation>
    <scope>NUCLEOTIDE SEQUENCE [LARGE SCALE GENOMIC DNA]</scope>
    <source>
        <strain evidence="3 4">CC-NFb-7</strain>
    </source>
</reference>